<keyword evidence="2" id="KW-0812">Transmembrane</keyword>
<dbReference type="RefSeq" id="WP_187241780.1">
    <property type="nucleotide sequence ID" value="NZ_BAAAOK010000008.1"/>
</dbReference>
<gene>
    <name evidence="3" type="ORF">HKK74_04720</name>
</gene>
<keyword evidence="2" id="KW-1133">Transmembrane helix</keyword>
<dbReference type="SUPFAM" id="SSF110296">
    <property type="entry name" value="Oligoxyloglucan reducing end-specific cellobiohydrolase"/>
    <property type="match status" value="1"/>
</dbReference>
<evidence type="ECO:0000313" key="4">
    <source>
        <dbReference type="Proteomes" id="UP000805614"/>
    </source>
</evidence>
<feature type="compositionally biased region" description="Pro residues" evidence="1">
    <location>
        <begin position="48"/>
        <end position="69"/>
    </location>
</feature>
<feature type="compositionally biased region" description="Low complexity" evidence="1">
    <location>
        <begin position="139"/>
        <end position="177"/>
    </location>
</feature>
<proteinExistence type="predicted"/>
<dbReference type="Proteomes" id="UP000805614">
    <property type="component" value="Unassembled WGS sequence"/>
</dbReference>
<comment type="caution">
    <text evidence="3">The sequence shown here is derived from an EMBL/GenBank/DDBJ whole genome shotgun (WGS) entry which is preliminary data.</text>
</comment>
<keyword evidence="2" id="KW-0472">Membrane</keyword>
<feature type="compositionally biased region" description="Pro residues" evidence="1">
    <location>
        <begin position="122"/>
        <end position="138"/>
    </location>
</feature>
<reference evidence="3 4" key="1">
    <citation type="submission" date="2020-06" db="EMBL/GenBank/DDBJ databases">
        <title>Actinomadura xiongansis sp. nov., isolated from soil of Baiyangdian.</title>
        <authorList>
            <person name="Zhang X."/>
        </authorList>
    </citation>
    <scope>NUCLEOTIDE SEQUENCE [LARGE SCALE GENOMIC DNA]</scope>
    <source>
        <strain evidence="3 4">HBUM206468</strain>
    </source>
</reference>
<evidence type="ECO:0000256" key="2">
    <source>
        <dbReference type="SAM" id="Phobius"/>
    </source>
</evidence>
<dbReference type="SUPFAM" id="SSF50939">
    <property type="entry name" value="Sialidases"/>
    <property type="match status" value="1"/>
</dbReference>
<dbReference type="InterPro" id="IPR015943">
    <property type="entry name" value="WD40/YVTN_repeat-like_dom_sf"/>
</dbReference>
<keyword evidence="4" id="KW-1185">Reference proteome</keyword>
<dbReference type="Gene3D" id="2.130.10.10">
    <property type="entry name" value="YVTN repeat-like/Quinoprotein amine dehydrogenase"/>
    <property type="match status" value="1"/>
</dbReference>
<feature type="compositionally biased region" description="Low complexity" evidence="1">
    <location>
        <begin position="87"/>
        <end position="102"/>
    </location>
</feature>
<name>A0ABR7LJZ4_9ACTN</name>
<evidence type="ECO:0008006" key="5">
    <source>
        <dbReference type="Google" id="ProtNLM"/>
    </source>
</evidence>
<evidence type="ECO:0000256" key="1">
    <source>
        <dbReference type="SAM" id="MobiDB-lite"/>
    </source>
</evidence>
<organism evidence="3 4">
    <name type="scientific">Actinomadura alba</name>
    <dbReference type="NCBI Taxonomy" id="406431"/>
    <lineage>
        <taxon>Bacteria</taxon>
        <taxon>Bacillati</taxon>
        <taxon>Actinomycetota</taxon>
        <taxon>Actinomycetes</taxon>
        <taxon>Streptosporangiales</taxon>
        <taxon>Thermomonosporaceae</taxon>
        <taxon>Actinomadura</taxon>
    </lineage>
</organism>
<feature type="region of interest" description="Disordered" evidence="1">
    <location>
        <begin position="1"/>
        <end position="231"/>
    </location>
</feature>
<feature type="transmembrane region" description="Helical" evidence="2">
    <location>
        <begin position="247"/>
        <end position="269"/>
    </location>
</feature>
<dbReference type="InterPro" id="IPR036278">
    <property type="entry name" value="Sialidase_sf"/>
</dbReference>
<accession>A0ABR7LJZ4</accession>
<evidence type="ECO:0000313" key="3">
    <source>
        <dbReference type="EMBL" id="MBC6464802.1"/>
    </source>
</evidence>
<dbReference type="EMBL" id="JABVEC010000002">
    <property type="protein sequence ID" value="MBC6464802.1"/>
    <property type="molecule type" value="Genomic_DNA"/>
</dbReference>
<sequence length="1005" mass="102934">MNGAGKPENNDPNQPPPEDDQWDQVPAPPPAWGGSQATEATGQDEPAPGRPADPAGPMPGLPAAPPWQYGPPNEFGDPWAAPPALPPDAFASSGPQQQSPAQPAVPPPDAGVAAQPEAFAQPVPPPAYGDPAAPPPHSDPAVPSAYGGPAAPPAYNDPAAPAAYNDPAAPPAYGDPTPRSEAFGGAVPPPPSMTLRSSPEAAGGPSGHLERFQQHGAPAGQPFAPNVPRGDEPWVVQGSRRRRFPTIPVLVVVSVLIVAAGGFGLFTLLTGEDKPTADKSEAKIADTSFTAGQNAQSDGTKQSIRDVAAVGGTFVAVGGEDGGAIPRPRFLVSSDSGRTWRVAQIKTEDGSAPSGSAPNAVVGAEGAWVALGGEGNFRVAWTSTNGMDWVQVGGQISAFRAGDEIEQIARTTRGFVAVGEQANGGAARPVVWISPDGRSWQRLDGGKLKLPTDSGSASRLRYVAASSDVVMIAGDIVKGDGVLAGLWRSTDGGRTWRNVESPNGSGAFGAVHLSSGTSGFLALREGKSGEDRFGVTFRSTDGAAWQPAGRIITSSGESAEFLHLAGGGQGFALLMKLQGDRTVLHRSGDGTTWQLAADLGVDSKRNTNGVAVANGAIAVGGTRLGPDQDFYLSVVDGSGRAAEVDMSKVPDAVNADRTVRDVATADGLTVAVGSANGTAAAWTSADGTTWNRADTSALGGSDVSSVLTKVTHGTRGWLAIGWSGVKPFTAVSTDGRAWQRVDGSVFTPARGRTLNLNAVAFGPAGYVIVGSDIASEARSSAIVLTSSDLRNWRSADRRDLEFKGGAWRRLLGVTATSSGYVAVGTSADPGRDPSDQSMPGIWTSTDGMRWSAQRMSLPDGAASGYLTHVAAKGGTVTALGVAKFADGRRLFTGGSNDAGVTWRATAIPAPTTGPGSSNDVTSLVMTPKGFTAVGTTGRPREKDVVLWTSANGTSWQFSGSLGTALSGPGIQEIRGITVSGGRLLGVGVTTDHRAEHVVLWRRPLG</sequence>
<protein>
    <recommendedName>
        <fullName evidence="5">Exo-alpha-sialidase</fullName>
    </recommendedName>
</protein>